<dbReference type="EMBL" id="UGGQ01000006">
    <property type="protein sequence ID" value="STO16915.1"/>
    <property type="molecule type" value="Genomic_DNA"/>
</dbReference>
<accession>A0A8G2HT95</accession>
<comment type="similarity">
    <text evidence="2">Belongs to the multi antimicrobial extrusion (MATE) (TC 2.A.66.1) family.</text>
</comment>
<organism evidence="8 9">
    <name type="scientific">Mobiluncus mulieris</name>
    <dbReference type="NCBI Taxonomy" id="2052"/>
    <lineage>
        <taxon>Bacteria</taxon>
        <taxon>Bacillati</taxon>
        <taxon>Actinomycetota</taxon>
        <taxon>Actinomycetes</taxon>
        <taxon>Actinomycetales</taxon>
        <taxon>Actinomycetaceae</taxon>
        <taxon>Mobiluncus</taxon>
    </lineage>
</organism>
<sequence length="133" mass="13713">MNTKRRGNQPGKDESGAKGSVEDVDKTANGKSLNRRILGLAVPSLGSLLAEPLMVLADSAMIGHLGTTELAGLTLASSVNVLVAGLCLFLVYGTTAVASRQLGAGDRAAAVTIWLITKNRSLKAAETVIIIAK</sequence>
<dbReference type="Proteomes" id="UP000255284">
    <property type="component" value="Unassembled WGS sequence"/>
</dbReference>
<name>A0A8G2HT95_9ACTO</name>
<dbReference type="GO" id="GO:0015297">
    <property type="term" value="F:antiporter activity"/>
    <property type="evidence" value="ECO:0007669"/>
    <property type="project" value="InterPro"/>
</dbReference>
<feature type="compositionally biased region" description="Basic and acidic residues" evidence="6">
    <location>
        <begin position="11"/>
        <end position="27"/>
    </location>
</feature>
<feature type="transmembrane region" description="Helical" evidence="7">
    <location>
        <begin position="37"/>
        <end position="57"/>
    </location>
</feature>
<feature type="transmembrane region" description="Helical" evidence="7">
    <location>
        <begin position="69"/>
        <end position="92"/>
    </location>
</feature>
<dbReference type="Pfam" id="PF01554">
    <property type="entry name" value="MatE"/>
    <property type="match status" value="1"/>
</dbReference>
<dbReference type="GO" id="GO:0042910">
    <property type="term" value="F:xenobiotic transmembrane transporter activity"/>
    <property type="evidence" value="ECO:0007669"/>
    <property type="project" value="InterPro"/>
</dbReference>
<evidence type="ECO:0000256" key="3">
    <source>
        <dbReference type="ARBA" id="ARBA00022692"/>
    </source>
</evidence>
<dbReference type="PANTHER" id="PTHR42893:SF46">
    <property type="entry name" value="PROTEIN DETOXIFICATION 44, CHLOROPLASTIC"/>
    <property type="match status" value="1"/>
</dbReference>
<keyword evidence="4 7" id="KW-1133">Transmembrane helix</keyword>
<evidence type="ECO:0000313" key="8">
    <source>
        <dbReference type="EMBL" id="STO16915.1"/>
    </source>
</evidence>
<protein>
    <submittedName>
        <fullName evidence="8">Multidrug efflux pump VmrA</fullName>
    </submittedName>
</protein>
<evidence type="ECO:0000256" key="5">
    <source>
        <dbReference type="ARBA" id="ARBA00023136"/>
    </source>
</evidence>
<comment type="subcellular location">
    <subcellularLocation>
        <location evidence="1">Membrane</location>
        <topology evidence="1">Multi-pass membrane protein</topology>
    </subcellularLocation>
</comment>
<evidence type="ECO:0000256" key="7">
    <source>
        <dbReference type="SAM" id="Phobius"/>
    </source>
</evidence>
<dbReference type="GO" id="GO:0005886">
    <property type="term" value="C:plasma membrane"/>
    <property type="evidence" value="ECO:0007669"/>
    <property type="project" value="TreeGrafter"/>
</dbReference>
<evidence type="ECO:0000313" key="9">
    <source>
        <dbReference type="Proteomes" id="UP000255284"/>
    </source>
</evidence>
<dbReference type="InterPro" id="IPR044644">
    <property type="entry name" value="DinF-like"/>
</dbReference>
<keyword evidence="5 7" id="KW-0472">Membrane</keyword>
<keyword evidence="3 7" id="KW-0812">Transmembrane</keyword>
<feature type="region of interest" description="Disordered" evidence="6">
    <location>
        <begin position="1"/>
        <end position="27"/>
    </location>
</feature>
<evidence type="ECO:0000256" key="4">
    <source>
        <dbReference type="ARBA" id="ARBA00022989"/>
    </source>
</evidence>
<dbReference type="InterPro" id="IPR002528">
    <property type="entry name" value="MATE_fam"/>
</dbReference>
<dbReference type="AlphaFoldDB" id="A0A8G2HT95"/>
<evidence type="ECO:0000256" key="2">
    <source>
        <dbReference type="ARBA" id="ARBA00010199"/>
    </source>
</evidence>
<evidence type="ECO:0000256" key="1">
    <source>
        <dbReference type="ARBA" id="ARBA00004141"/>
    </source>
</evidence>
<evidence type="ECO:0000256" key="6">
    <source>
        <dbReference type="SAM" id="MobiDB-lite"/>
    </source>
</evidence>
<proteinExistence type="inferred from homology"/>
<reference evidence="8 9" key="1">
    <citation type="submission" date="2018-06" db="EMBL/GenBank/DDBJ databases">
        <authorList>
            <consortium name="Pathogen Informatics"/>
            <person name="Doyle S."/>
        </authorList>
    </citation>
    <scope>NUCLEOTIDE SEQUENCE [LARGE SCALE GENOMIC DNA]</scope>
    <source>
        <strain evidence="8 9">NCTC11819</strain>
    </source>
</reference>
<comment type="caution">
    <text evidence="8">The sequence shown here is derived from an EMBL/GenBank/DDBJ whole genome shotgun (WGS) entry which is preliminary data.</text>
</comment>
<gene>
    <name evidence="8" type="ORF">NCTC11819_01494</name>
</gene>
<dbReference type="PANTHER" id="PTHR42893">
    <property type="entry name" value="PROTEIN DETOXIFICATION 44, CHLOROPLASTIC-RELATED"/>
    <property type="match status" value="1"/>
</dbReference>